<dbReference type="VEuPathDB" id="FungiDB:I7I53_12028"/>
<accession>A0A8A1M0N8</accession>
<evidence type="ECO:0000313" key="2">
    <source>
        <dbReference type="Proteomes" id="UP000663419"/>
    </source>
</evidence>
<dbReference type="Proteomes" id="UP000663419">
    <property type="component" value="Chromosome 6"/>
</dbReference>
<evidence type="ECO:0000313" key="1">
    <source>
        <dbReference type="EMBL" id="QSS57747.1"/>
    </source>
</evidence>
<dbReference type="EMBL" id="CP069107">
    <property type="protein sequence ID" value="QSS57747.1"/>
    <property type="molecule type" value="Genomic_DNA"/>
</dbReference>
<name>A0A8A1M0N8_AJEC8</name>
<proteinExistence type="predicted"/>
<reference evidence="1" key="1">
    <citation type="submission" date="2021-01" db="EMBL/GenBank/DDBJ databases">
        <title>Chromosome-level genome assembly of a human fungal pathogen reveals clustering of transcriptionally co-regulated genes.</title>
        <authorList>
            <person name="Voorhies M."/>
            <person name="Cohen S."/>
            <person name="Shea T.P."/>
            <person name="Petrus S."/>
            <person name="Munoz J.F."/>
            <person name="Poplawski S."/>
            <person name="Goldman W.E."/>
            <person name="Michael T."/>
            <person name="Cuomo C.A."/>
            <person name="Sil A."/>
            <person name="Beyhan S."/>
        </authorList>
    </citation>
    <scope>NUCLEOTIDE SEQUENCE</scope>
    <source>
        <strain evidence="1">H88</strain>
    </source>
</reference>
<organism evidence="1 2">
    <name type="scientific">Ajellomyces capsulatus (strain H88)</name>
    <name type="common">Darling's disease fungus</name>
    <name type="synonym">Histoplasma capsulatum</name>
    <dbReference type="NCBI Taxonomy" id="544711"/>
    <lineage>
        <taxon>Eukaryota</taxon>
        <taxon>Fungi</taxon>
        <taxon>Dikarya</taxon>
        <taxon>Ascomycota</taxon>
        <taxon>Pezizomycotina</taxon>
        <taxon>Eurotiomycetes</taxon>
        <taxon>Eurotiomycetidae</taxon>
        <taxon>Onygenales</taxon>
        <taxon>Ajellomycetaceae</taxon>
        <taxon>Histoplasma</taxon>
    </lineage>
</organism>
<gene>
    <name evidence="1" type="ORF">I7I53_12028</name>
</gene>
<sequence length="122" mass="14219">MTHTLDPLFPLKITSLADHKRLDLYPLPGEKMIHQTMPRPMVVYPLFIMQFLQPGPAHCQLFALPESLELGRRDPRYHPLLPNLAKESQVSPPEMLSTLPKENPRFHFLLSKPHLFPRPRRL</sequence>
<protein>
    <submittedName>
        <fullName evidence="1">Autophagy protein Atg13</fullName>
    </submittedName>
</protein>
<dbReference type="AlphaFoldDB" id="A0A8A1M0N8"/>